<sequence length="194" mass="21983">MQPAAPFTQQLDTCSVRPPCSGHPGRSPTGWTTPGLAVSNGPSHDPNHGPRRENGGWNRAACAQRLHGAPPLVGPCFQPMAHPQGPPTDLPRVPMDCLNTSPSPQEQPLTEAMHQDNQNREMQQEIMHEHDHGVRIRNNHIKVMHKLCKTVYYYLNGEKRRIQHALIEERSRDTRYRSGGQWIRPNTFEFQPKN</sequence>
<proteinExistence type="predicted"/>
<evidence type="ECO:0000313" key="3">
    <source>
        <dbReference type="Proteomes" id="UP000250235"/>
    </source>
</evidence>
<gene>
    <name evidence="2" type="ORF">F511_22337</name>
</gene>
<dbReference type="EMBL" id="KQ996428">
    <property type="protein sequence ID" value="KZV45097.1"/>
    <property type="molecule type" value="Genomic_DNA"/>
</dbReference>
<keyword evidence="3" id="KW-1185">Reference proteome</keyword>
<feature type="region of interest" description="Disordered" evidence="1">
    <location>
        <begin position="1"/>
        <end position="56"/>
    </location>
</feature>
<name>A0A2Z7CGU2_9LAMI</name>
<dbReference type="AlphaFoldDB" id="A0A2Z7CGU2"/>
<accession>A0A2Z7CGU2</accession>
<evidence type="ECO:0000256" key="1">
    <source>
        <dbReference type="SAM" id="MobiDB-lite"/>
    </source>
</evidence>
<dbReference type="Proteomes" id="UP000250235">
    <property type="component" value="Unassembled WGS sequence"/>
</dbReference>
<organism evidence="2 3">
    <name type="scientific">Dorcoceras hygrometricum</name>
    <dbReference type="NCBI Taxonomy" id="472368"/>
    <lineage>
        <taxon>Eukaryota</taxon>
        <taxon>Viridiplantae</taxon>
        <taxon>Streptophyta</taxon>
        <taxon>Embryophyta</taxon>
        <taxon>Tracheophyta</taxon>
        <taxon>Spermatophyta</taxon>
        <taxon>Magnoliopsida</taxon>
        <taxon>eudicotyledons</taxon>
        <taxon>Gunneridae</taxon>
        <taxon>Pentapetalae</taxon>
        <taxon>asterids</taxon>
        <taxon>lamiids</taxon>
        <taxon>Lamiales</taxon>
        <taxon>Gesneriaceae</taxon>
        <taxon>Didymocarpoideae</taxon>
        <taxon>Trichosporeae</taxon>
        <taxon>Loxocarpinae</taxon>
        <taxon>Dorcoceras</taxon>
    </lineage>
</organism>
<protein>
    <submittedName>
        <fullName evidence="2">General transcription factor 3C polypeptide 5-like</fullName>
    </submittedName>
</protein>
<evidence type="ECO:0000313" key="2">
    <source>
        <dbReference type="EMBL" id="KZV45097.1"/>
    </source>
</evidence>
<reference evidence="2 3" key="1">
    <citation type="journal article" date="2015" name="Proc. Natl. Acad. Sci. U.S.A.">
        <title>The resurrection genome of Boea hygrometrica: A blueprint for survival of dehydration.</title>
        <authorList>
            <person name="Xiao L."/>
            <person name="Yang G."/>
            <person name="Zhang L."/>
            <person name="Yang X."/>
            <person name="Zhao S."/>
            <person name="Ji Z."/>
            <person name="Zhou Q."/>
            <person name="Hu M."/>
            <person name="Wang Y."/>
            <person name="Chen M."/>
            <person name="Xu Y."/>
            <person name="Jin H."/>
            <person name="Xiao X."/>
            <person name="Hu G."/>
            <person name="Bao F."/>
            <person name="Hu Y."/>
            <person name="Wan P."/>
            <person name="Li L."/>
            <person name="Deng X."/>
            <person name="Kuang T."/>
            <person name="Xiang C."/>
            <person name="Zhu J.K."/>
            <person name="Oliver M.J."/>
            <person name="He Y."/>
        </authorList>
    </citation>
    <scope>NUCLEOTIDE SEQUENCE [LARGE SCALE GENOMIC DNA]</scope>
    <source>
        <strain evidence="3">cv. XS01</strain>
    </source>
</reference>
<feature type="compositionally biased region" description="Basic and acidic residues" evidence="1">
    <location>
        <begin position="45"/>
        <end position="54"/>
    </location>
</feature>